<dbReference type="OrthoDB" id="3063950at2759"/>
<feature type="transmembrane region" description="Helical" evidence="2">
    <location>
        <begin position="37"/>
        <end position="62"/>
    </location>
</feature>
<feature type="region of interest" description="Disordered" evidence="1">
    <location>
        <begin position="593"/>
        <end position="616"/>
    </location>
</feature>
<feature type="compositionally biased region" description="Low complexity" evidence="1">
    <location>
        <begin position="1057"/>
        <end position="1066"/>
    </location>
</feature>
<feature type="region of interest" description="Disordered" evidence="1">
    <location>
        <begin position="857"/>
        <end position="985"/>
    </location>
</feature>
<feature type="region of interest" description="Disordered" evidence="1">
    <location>
        <begin position="734"/>
        <end position="780"/>
    </location>
</feature>
<keyword evidence="2" id="KW-1133">Transmembrane helix</keyword>
<feature type="compositionally biased region" description="Polar residues" evidence="1">
    <location>
        <begin position="857"/>
        <end position="868"/>
    </location>
</feature>
<evidence type="ECO:0000256" key="1">
    <source>
        <dbReference type="SAM" id="MobiDB-lite"/>
    </source>
</evidence>
<sequence length="1105" mass="118625">MPSPILYAISPALFLLVPLFLLYLADQSIPTSRPAGVFLAYAVMAAISIIAVLTASLGLAAVTEPHLASFEAIFEVLFVFARTGSIDLVPYPLFFTLPPPCPYSLRTLVQRCAFFSIRSVLFQANQVPSVLSPILLATLSILPLILLSFLIFPSHKRAIHRAPPTQIPPIQVHHKPPRSRRVSMKSSLSSLFSLYVPSASDTSARKITDYTTTYTLAESSREKGNTQLYDTDVEPSTEFESTVTNEPPNNGPSRAKILALLFAGQFLFFFSALVGLVLTGAIITPGDALALRMTQTLLLVLSAFTVTLAYSTTFYALSNEQDRDLQDQCILPAAEESGNAPRRRHPLAAFRHFAKTAFTKLRLKPSDAATHPNPAYPTVGDSSSCSDFCTSPSTELNYPFIATEEKTSECYSLSMSQGGGVGAVTASSCELSMSPIRRTCNSDHGVVVAYPPPLSSSSSGELLTTTTIQFPSAATTAQCKPPSNNSFMLPKIVTEYAAAALDPIQTRDITSPESCTAETHFPLIRTQSLPYSVGLDFNGMAGDEDEDLVDEEGRNTLAYLASDVNFEGIGSEKSQNRQSSMLLRQASFWSTSSSSTETSSLRRPRPGGGLFKLNNPQLSLSSSSSITLKNSDGNGSMKSRMRQLPLAKCVPLSVLARKMSVEESEEERAMAAGAGAGAGGKDGQAFSRAKQRPHHEGLGNNANTTTTTTTNRSMSAVGLPVVYEDLTQASSRRNTVVLNANTPAAARPKRKPVPLDLNPLPGSNNTQRTPDTNSSGFKGILRLPKFSLPGIMRSRGSSSTSTSSFASKFKMFKSEERDGGSASSAPTPAVAPTGTSGGVGMMTFSNLSMMSLFPAPRTTTPVNAPSINDSERSRGTKKAGGYLKKQQWLNKSQRKRDDSGVIEPPQLTPASFMDMNDPFAPPDMGASVHCPSPVPTLPLSSSRNGGRASRDLDVDGGGGGGDEWGVQQRRGRTGTPTMLGNNRMSMWGRIPPSRPPFAQEGVTMRLSCASESERVRYSSNKIRKKERKNGNGRRSASVGGSVMLDGALRQQRGGHESTTSMSSSRTTLMRTSGIEEALLAQQLLMSLDLETKTTTTTKKAVMSMK</sequence>
<feature type="compositionally biased region" description="Low complexity" evidence="1">
    <location>
        <begin position="820"/>
        <end position="834"/>
    </location>
</feature>
<feature type="compositionally biased region" description="Polar residues" evidence="1">
    <location>
        <begin position="761"/>
        <end position="776"/>
    </location>
</feature>
<dbReference type="Proteomes" id="UP000242287">
    <property type="component" value="Unassembled WGS sequence"/>
</dbReference>
<keyword evidence="2" id="KW-0812">Transmembrane</keyword>
<evidence type="ECO:0008006" key="5">
    <source>
        <dbReference type="Google" id="ProtNLM"/>
    </source>
</evidence>
<name>A0A2A9NGY5_9AGAR</name>
<feature type="transmembrane region" description="Helical" evidence="2">
    <location>
        <begin position="257"/>
        <end position="284"/>
    </location>
</feature>
<feature type="region of interest" description="Disordered" evidence="1">
    <location>
        <begin position="1017"/>
        <end position="1066"/>
    </location>
</feature>
<evidence type="ECO:0000256" key="2">
    <source>
        <dbReference type="SAM" id="Phobius"/>
    </source>
</evidence>
<feature type="compositionally biased region" description="Basic residues" evidence="1">
    <location>
        <begin position="1021"/>
        <end position="1031"/>
    </location>
</feature>
<keyword evidence="2" id="KW-0472">Membrane</keyword>
<proteinExistence type="predicted"/>
<evidence type="ECO:0000313" key="3">
    <source>
        <dbReference type="EMBL" id="PFH47517.1"/>
    </source>
</evidence>
<protein>
    <recommendedName>
        <fullName evidence="5">Transmembrane protein</fullName>
    </recommendedName>
</protein>
<feature type="transmembrane region" description="Helical" evidence="2">
    <location>
        <begin position="130"/>
        <end position="152"/>
    </location>
</feature>
<keyword evidence="4" id="KW-1185">Reference proteome</keyword>
<accession>A0A2A9NGY5</accession>
<evidence type="ECO:0000313" key="4">
    <source>
        <dbReference type="Proteomes" id="UP000242287"/>
    </source>
</evidence>
<feature type="transmembrane region" description="Helical" evidence="2">
    <location>
        <begin position="6"/>
        <end position="25"/>
    </location>
</feature>
<dbReference type="EMBL" id="KZ302107">
    <property type="protein sequence ID" value="PFH47517.1"/>
    <property type="molecule type" value="Genomic_DNA"/>
</dbReference>
<feature type="compositionally biased region" description="Polar residues" evidence="1">
    <location>
        <begin position="974"/>
        <end position="984"/>
    </location>
</feature>
<organism evidence="3 4">
    <name type="scientific">Amanita thiersii Skay4041</name>
    <dbReference type="NCBI Taxonomy" id="703135"/>
    <lineage>
        <taxon>Eukaryota</taxon>
        <taxon>Fungi</taxon>
        <taxon>Dikarya</taxon>
        <taxon>Basidiomycota</taxon>
        <taxon>Agaricomycotina</taxon>
        <taxon>Agaricomycetes</taxon>
        <taxon>Agaricomycetidae</taxon>
        <taxon>Agaricales</taxon>
        <taxon>Pluteineae</taxon>
        <taxon>Amanitaceae</taxon>
        <taxon>Amanita</taxon>
    </lineage>
</organism>
<dbReference type="AlphaFoldDB" id="A0A2A9NGY5"/>
<feature type="region of interest" description="Disordered" evidence="1">
    <location>
        <begin position="816"/>
        <end position="835"/>
    </location>
</feature>
<gene>
    <name evidence="3" type="ORF">AMATHDRAFT_6665</name>
</gene>
<reference evidence="3 4" key="1">
    <citation type="submission" date="2014-02" db="EMBL/GenBank/DDBJ databases">
        <title>Transposable element dynamics among asymbiotic and ectomycorrhizal Amanita fungi.</title>
        <authorList>
            <consortium name="DOE Joint Genome Institute"/>
            <person name="Hess J."/>
            <person name="Skrede I."/>
            <person name="Wolfe B."/>
            <person name="LaButti K."/>
            <person name="Ohm R.A."/>
            <person name="Grigoriev I.V."/>
            <person name="Pringle A."/>
        </authorList>
    </citation>
    <scope>NUCLEOTIDE SEQUENCE [LARGE SCALE GENOMIC DNA]</scope>
    <source>
        <strain evidence="3 4">SKay4041</strain>
    </source>
</reference>